<protein>
    <submittedName>
        <fullName evidence="2">SPOR domain-containing protein</fullName>
    </submittedName>
</protein>
<evidence type="ECO:0000259" key="1">
    <source>
        <dbReference type="PROSITE" id="PS51724"/>
    </source>
</evidence>
<accession>A0A7C4TB91</accession>
<dbReference type="PROSITE" id="PS51724">
    <property type="entry name" value="SPOR"/>
    <property type="match status" value="1"/>
</dbReference>
<dbReference type="Pfam" id="PF05036">
    <property type="entry name" value="SPOR"/>
    <property type="match status" value="1"/>
</dbReference>
<evidence type="ECO:0000313" key="2">
    <source>
        <dbReference type="EMBL" id="HGV97408.1"/>
    </source>
</evidence>
<organism evidence="2">
    <name type="scientific">candidate division WOR-3 bacterium</name>
    <dbReference type="NCBI Taxonomy" id="2052148"/>
    <lineage>
        <taxon>Bacteria</taxon>
        <taxon>Bacteria division WOR-3</taxon>
    </lineage>
</organism>
<reference evidence="2" key="1">
    <citation type="journal article" date="2020" name="mSystems">
        <title>Genome- and Community-Level Interaction Insights into Carbon Utilization and Element Cycling Functions of Hydrothermarchaeota in Hydrothermal Sediment.</title>
        <authorList>
            <person name="Zhou Z."/>
            <person name="Liu Y."/>
            <person name="Xu W."/>
            <person name="Pan J."/>
            <person name="Luo Z.H."/>
            <person name="Li M."/>
        </authorList>
    </citation>
    <scope>NUCLEOTIDE SEQUENCE [LARGE SCALE GENOMIC DNA]</scope>
    <source>
        <strain evidence="2">SpSt-774</strain>
    </source>
</reference>
<dbReference type="SUPFAM" id="SSF110997">
    <property type="entry name" value="Sporulation related repeat"/>
    <property type="match status" value="1"/>
</dbReference>
<name>A0A7C4TB91_UNCW3</name>
<dbReference type="InterPro" id="IPR007730">
    <property type="entry name" value="SPOR-like_dom"/>
</dbReference>
<dbReference type="GO" id="GO:0042834">
    <property type="term" value="F:peptidoglycan binding"/>
    <property type="evidence" value="ECO:0007669"/>
    <property type="project" value="InterPro"/>
</dbReference>
<gene>
    <name evidence="2" type="ORF">ENV60_03815</name>
</gene>
<proteinExistence type="predicted"/>
<dbReference type="InterPro" id="IPR036680">
    <property type="entry name" value="SPOR-like_sf"/>
</dbReference>
<feature type="domain" description="SPOR" evidence="1">
    <location>
        <begin position="144"/>
        <end position="220"/>
    </location>
</feature>
<sequence>MSRPIKLVILGCGVLLIFCAPKKTTVKAEGLEEVVVLGEEEKNVSEEPVYPGTPPATQTTPAPTEITPAPAEIPPAPPVEEAAVLPPVIEETPTPPPKEEAVVPPPPVVEEAPPAPPKEEVAVVPPPAPPVAKPTAPMVPSVAPQTVYGFRVQIFASTTQRNASRVADDARSVFGGKVYIEYVPPYYKVRIGDCLTKEEAETLKNRALSAGYRGAFVVETMITP</sequence>
<dbReference type="Gene3D" id="3.30.70.1070">
    <property type="entry name" value="Sporulation related repeat"/>
    <property type="match status" value="1"/>
</dbReference>
<comment type="caution">
    <text evidence="2">The sequence shown here is derived from an EMBL/GenBank/DDBJ whole genome shotgun (WGS) entry which is preliminary data.</text>
</comment>
<dbReference type="AlphaFoldDB" id="A0A7C4TB91"/>
<dbReference type="EMBL" id="DTGZ01000070">
    <property type="protein sequence ID" value="HGV97408.1"/>
    <property type="molecule type" value="Genomic_DNA"/>
</dbReference>